<dbReference type="InterPro" id="IPR000719">
    <property type="entry name" value="Prot_kinase_dom"/>
</dbReference>
<gene>
    <name evidence="2" type="ORF">DVS81_17710</name>
</gene>
<dbReference type="GO" id="GO:0005737">
    <property type="term" value="C:cytoplasm"/>
    <property type="evidence" value="ECO:0007669"/>
    <property type="project" value="TreeGrafter"/>
</dbReference>
<dbReference type="SUPFAM" id="SSF56112">
    <property type="entry name" value="Protein kinase-like (PK-like)"/>
    <property type="match status" value="2"/>
</dbReference>
<dbReference type="InterPro" id="IPR011009">
    <property type="entry name" value="Kinase-like_dom_sf"/>
</dbReference>
<dbReference type="InterPro" id="IPR053235">
    <property type="entry name" value="Ser_Thr_kinase"/>
</dbReference>
<feature type="domain" description="Protein kinase" evidence="1">
    <location>
        <begin position="227"/>
        <end position="494"/>
    </location>
</feature>
<proteinExistence type="predicted"/>
<dbReference type="InterPro" id="IPR011528">
    <property type="entry name" value="NERD"/>
</dbReference>
<dbReference type="EMBL" id="QPGA01000051">
    <property type="protein sequence ID" value="RDE49222.1"/>
    <property type="molecule type" value="Genomic_DNA"/>
</dbReference>
<sequence length="1341" mass="149236">MLLLPDEQGSLFFSVRPLPANATAYNPSGLSTNVSGGGMATSGFRHIPCGAPVNASEGLAIEKVKSKLQGLQDPWVLLSNISHSSHAMRLSDEIDQIVIGPQGVFVVEVKHWDSTWLRQNPHVAEDEADRINDKAKRVAGKLKAAFDPGFVAPRFLLTRGGKGMQAGQRINVRGVQVFGLSELHDLVNGDGALQLAPEKIERAALLLEPAARVALTGDLRSFAGLINLERLPTPDAPFHRAYRGQHPTRRDKVILHLYDLSATDEKDAENRARREYEVMQQWQKSPYLPSLLDSFQEAERFPGELYWFSLIDPAAPTLAHRAEDPDWSLDDRLRYAREALLALGKFHQPDDQGLQRILHRHITPRTLRVRHNGCPLFTDFSLARLDQARTISAARMDFGEDTRFVAPEVRQGGLGAADARSDVFALCASLMTLFPPDEPRARDTREFLEQGCALNPEGRESLAELASVLERNTAPLAKPKPELPAPEYWDEDTVVPFQRAQFKIISRLGRGGIGQTFKVIEVDAQSDEVYGSYVAKLIHHQSDAELALRAYRKARAYTVHPHLSAIHEIAPEWQPNRFVALMKWVEGMPLSNLAGVLALHAEELGETSLQDLLLRWLRDLSNALWALHQVGLVHGDVSPRNIIVQGGEVVLTDYDTVAETGSQVRSRNPLYASHSVESTASIQPGDDLFALAASFFHVLFDKTPFDFAGQRIKNRGLNWEDVEITGVEQATEFMRRATTPIEGERFEDARAALSFLAGATTREVGDLPVTPTFSANTAPRLAELLSAYPGSRHGNSETRGLDSVFAASTYVETRLDEVLRQEIEDDRVKLAILFGNAGDGKTAFLQHLLAALGMPDVHSSQRVQERRLLDGRMLKVNLDGSAAWRGQSANALLGQFFQPCHELVFDGAARHPRILAINSGKLLEWLDTQEDTPLSEQLYAALFENEEDDHAVIDPCIRLIDLNQRSLVGGIADGALRVEFLNALLDRFLGVGQDSDPWAGCASCTAQHRCTAWFSVRTLRDQHTGPRLRARMADVLQAAHMRGEVHITARELRAALAFIFFGVHDCSELHAEPELMPPRYWDRAFAADAPQRQGELLSELARFDPALDSNPLLDRHLLRETPHDPDDIAAALASARRRAWFEWDHARYAALQLPTDALPLFGGQHLDRFRRVPLMNEDERAGLCRELCLGIARLEDLPEAAFSREAGLPLRIQPRTPTESAFWVVKPWERFRLEARLPPTAEGLESLHSHLLLIYGYAADGEERLPIGLELFHLLLALKDGAQLSAAGQEGVFAHLEIFTQRLAQEDARELHGWHPGDEAGVFRVRVEARDGRQILVREGA</sequence>
<dbReference type="Pfam" id="PF00069">
    <property type="entry name" value="Pkinase"/>
    <property type="match status" value="1"/>
</dbReference>
<dbReference type="SMART" id="SM00220">
    <property type="entry name" value="S_TKc"/>
    <property type="match status" value="1"/>
</dbReference>
<dbReference type="Gene3D" id="1.10.510.10">
    <property type="entry name" value="Transferase(Phosphotransferase) domain 1"/>
    <property type="match status" value="2"/>
</dbReference>
<evidence type="ECO:0000313" key="3">
    <source>
        <dbReference type="Proteomes" id="UP000253831"/>
    </source>
</evidence>
<dbReference type="PANTHER" id="PTHR24361">
    <property type="entry name" value="MITOGEN-ACTIVATED KINASE KINASE KINASE"/>
    <property type="match status" value="1"/>
</dbReference>
<comment type="caution">
    <text evidence="2">The sequence shown here is derived from an EMBL/GenBank/DDBJ whole genome shotgun (WGS) entry which is preliminary data.</text>
</comment>
<dbReference type="GO" id="GO:0005524">
    <property type="term" value="F:ATP binding"/>
    <property type="evidence" value="ECO:0007669"/>
    <property type="project" value="InterPro"/>
</dbReference>
<protein>
    <recommendedName>
        <fullName evidence="1">Protein kinase domain-containing protein</fullName>
    </recommendedName>
</protein>
<name>A0A369XKB0_9PROT</name>
<feature type="domain" description="Protein kinase" evidence="1">
    <location>
        <begin position="502"/>
        <end position="805"/>
    </location>
</feature>
<evidence type="ECO:0000259" key="1">
    <source>
        <dbReference type="PROSITE" id="PS50011"/>
    </source>
</evidence>
<evidence type="ECO:0000313" key="2">
    <source>
        <dbReference type="EMBL" id="RDE49222.1"/>
    </source>
</evidence>
<dbReference type="InterPro" id="IPR008266">
    <property type="entry name" value="Tyr_kinase_AS"/>
</dbReference>
<accession>A0A369XKB0</accession>
<dbReference type="GO" id="GO:0004674">
    <property type="term" value="F:protein serine/threonine kinase activity"/>
    <property type="evidence" value="ECO:0007669"/>
    <property type="project" value="TreeGrafter"/>
</dbReference>
<dbReference type="PROSITE" id="PS50011">
    <property type="entry name" value="PROTEIN_KINASE_DOM"/>
    <property type="match status" value="2"/>
</dbReference>
<dbReference type="PROSITE" id="PS00109">
    <property type="entry name" value="PROTEIN_KINASE_TYR"/>
    <property type="match status" value="1"/>
</dbReference>
<organism evidence="2 3">
    <name type="scientific">Candidatus Accumulibacter meliphilus</name>
    <dbReference type="NCBI Taxonomy" id="2211374"/>
    <lineage>
        <taxon>Bacteria</taxon>
        <taxon>Pseudomonadati</taxon>
        <taxon>Pseudomonadota</taxon>
        <taxon>Betaproteobacteria</taxon>
        <taxon>Candidatus Accumulibacter</taxon>
    </lineage>
</organism>
<reference evidence="2 3" key="1">
    <citation type="submission" date="2018-05" db="EMBL/GenBank/DDBJ databases">
        <title>Integrated omic analyses show evidence that a Ca. Accumulibacter phosphatis strain performs denitrification under micro-aerobic conditions.</title>
        <authorList>
            <person name="Camejo P.Y."/>
            <person name="Katherine M.D."/>
            <person name="Daniel N.R."/>
        </authorList>
    </citation>
    <scope>NUCLEOTIDE SEQUENCE [LARGE SCALE GENOMIC DNA]</scope>
    <source>
        <strain evidence="2">UW-LDO-IC</strain>
    </source>
</reference>
<dbReference type="Pfam" id="PF08378">
    <property type="entry name" value="NERD"/>
    <property type="match status" value="1"/>
</dbReference>
<dbReference type="Proteomes" id="UP000253831">
    <property type="component" value="Unassembled WGS sequence"/>
</dbReference>